<feature type="domain" description="F5/8 type C" evidence="3">
    <location>
        <begin position="28"/>
        <end position="161"/>
    </location>
</feature>
<comment type="caution">
    <text evidence="4">The sequence shown here is derived from an EMBL/GenBank/DDBJ whole genome shotgun (WGS) entry which is preliminary data.</text>
</comment>
<dbReference type="PROSITE" id="PS50022">
    <property type="entry name" value="FA58C_3"/>
    <property type="match status" value="1"/>
</dbReference>
<feature type="compositionally biased region" description="Pro residues" evidence="1">
    <location>
        <begin position="179"/>
        <end position="208"/>
    </location>
</feature>
<dbReference type="GO" id="GO:0005576">
    <property type="term" value="C:extracellular region"/>
    <property type="evidence" value="ECO:0007669"/>
    <property type="project" value="InterPro"/>
</dbReference>
<protein>
    <recommendedName>
        <fullName evidence="3">F5/8 type C domain-containing protein</fullName>
    </recommendedName>
</protein>
<proteinExistence type="predicted"/>
<dbReference type="Pfam" id="PF01374">
    <property type="entry name" value="Glyco_hydro_46"/>
    <property type="match status" value="1"/>
</dbReference>
<dbReference type="EMBL" id="BOOY01000036">
    <property type="protein sequence ID" value="GIJ05826.1"/>
    <property type="molecule type" value="Genomic_DNA"/>
</dbReference>
<dbReference type="GO" id="GO:0005975">
    <property type="term" value="P:carbohydrate metabolic process"/>
    <property type="evidence" value="ECO:0007669"/>
    <property type="project" value="InterPro"/>
</dbReference>
<feature type="signal peptide" evidence="2">
    <location>
        <begin position="1"/>
        <end position="30"/>
    </location>
</feature>
<evidence type="ECO:0000313" key="4">
    <source>
        <dbReference type="EMBL" id="GIJ05826.1"/>
    </source>
</evidence>
<feature type="chain" id="PRO_5035304664" description="F5/8 type C domain-containing protein" evidence="2">
    <location>
        <begin position="31"/>
        <end position="443"/>
    </location>
</feature>
<evidence type="ECO:0000259" key="3">
    <source>
        <dbReference type="PROSITE" id="PS50022"/>
    </source>
</evidence>
<keyword evidence="2" id="KW-0732">Signal</keyword>
<dbReference type="SMART" id="SM00231">
    <property type="entry name" value="FA58C"/>
    <property type="match status" value="1"/>
</dbReference>
<dbReference type="GO" id="GO:0016977">
    <property type="term" value="F:chitosanase activity"/>
    <property type="evidence" value="ECO:0007669"/>
    <property type="project" value="InterPro"/>
</dbReference>
<dbReference type="AlphaFoldDB" id="A0A8J3YBV0"/>
<sequence length="443" mass="46913">MKSRARLAALGAVSAVAVSVPLAVVLTADAAVTSLATGRPATASSIEDASLGPAAAVDGDTGTRWASAEGPGTQWLSIDLGAVTAVNRVVLRWEAAYARAYRIQVSADGATWTDAFATTTGNGRTDDLTGLTATGRHLRVLATRRGTQWGYSLYEVEVYGGGSAPASPTAPPATVAPTSVPPTTAPPTTAPPTTVPPTTAPTTPPTTAPPTGVDLDDPRKKDVAMQIVSTAENSSTNWRGQFGYIEDIRDGRGYTAGIIGFCSGTSDMLALVQEYTRRKPDNVLARYLPALRAVNGTASHAGLDPDYPRDWRTAAADPVFQQAQEDERDRQYFNPSLKQAKADGLRALGQFAYYDAAVMHGFGGMKSVRAQALKKAKPPSQGGDETAYLHAFLDARVAEMKKEAAHDNTTRVDTAQRVFLNNGNLDLNTPLVFKVYGQTFRIN</sequence>
<dbReference type="Gene3D" id="2.60.120.260">
    <property type="entry name" value="Galactose-binding domain-like"/>
    <property type="match status" value="1"/>
</dbReference>
<dbReference type="Proteomes" id="UP000652013">
    <property type="component" value="Unassembled WGS sequence"/>
</dbReference>
<dbReference type="CDD" id="cd00978">
    <property type="entry name" value="chitosanase_GH46"/>
    <property type="match status" value="1"/>
</dbReference>
<keyword evidence="5" id="KW-1185">Reference proteome</keyword>
<feature type="region of interest" description="Disordered" evidence="1">
    <location>
        <begin position="164"/>
        <end position="218"/>
    </location>
</feature>
<gene>
    <name evidence="4" type="ORF">Sya03_51780</name>
</gene>
<dbReference type="RefSeq" id="WP_203941010.1">
    <property type="nucleotide sequence ID" value="NZ_BAAAGJ010000003.1"/>
</dbReference>
<organism evidence="4 5">
    <name type="scientific">Spirilliplanes yamanashiensis</name>
    <dbReference type="NCBI Taxonomy" id="42233"/>
    <lineage>
        <taxon>Bacteria</taxon>
        <taxon>Bacillati</taxon>
        <taxon>Actinomycetota</taxon>
        <taxon>Actinomycetes</taxon>
        <taxon>Micromonosporales</taxon>
        <taxon>Micromonosporaceae</taxon>
        <taxon>Spirilliplanes</taxon>
    </lineage>
</organism>
<dbReference type="InterPro" id="IPR000421">
    <property type="entry name" value="FA58C"/>
</dbReference>
<dbReference type="InterPro" id="IPR000400">
    <property type="entry name" value="Glyco_hydro_46"/>
</dbReference>
<dbReference type="SUPFAM" id="SSF53955">
    <property type="entry name" value="Lysozyme-like"/>
    <property type="match status" value="1"/>
</dbReference>
<dbReference type="Gene3D" id="3.30.386.10">
    <property type="entry name" value="Chitosanase, subunit A, domain 2"/>
    <property type="match status" value="1"/>
</dbReference>
<accession>A0A8J3YBV0</accession>
<name>A0A8J3YBV0_9ACTN</name>
<dbReference type="Gene3D" id="1.20.141.10">
    <property type="entry name" value="Chitosanase, subunit A, domain 1"/>
    <property type="match status" value="1"/>
</dbReference>
<reference evidence="4" key="1">
    <citation type="submission" date="2021-01" db="EMBL/GenBank/DDBJ databases">
        <title>Whole genome shotgun sequence of Spirilliplanes yamanashiensis NBRC 15828.</title>
        <authorList>
            <person name="Komaki H."/>
            <person name="Tamura T."/>
        </authorList>
    </citation>
    <scope>NUCLEOTIDE SEQUENCE</scope>
    <source>
        <strain evidence="4">NBRC 15828</strain>
    </source>
</reference>
<dbReference type="InterPro" id="IPR023099">
    <property type="entry name" value="Glyco_hydro_46_N"/>
</dbReference>
<evidence type="ECO:0000256" key="2">
    <source>
        <dbReference type="SAM" id="SignalP"/>
    </source>
</evidence>
<evidence type="ECO:0000256" key="1">
    <source>
        <dbReference type="SAM" id="MobiDB-lite"/>
    </source>
</evidence>
<dbReference type="InterPro" id="IPR008979">
    <property type="entry name" value="Galactose-bd-like_sf"/>
</dbReference>
<dbReference type="InterPro" id="IPR023346">
    <property type="entry name" value="Lysozyme-like_dom_sf"/>
</dbReference>
<evidence type="ECO:0000313" key="5">
    <source>
        <dbReference type="Proteomes" id="UP000652013"/>
    </source>
</evidence>
<dbReference type="SUPFAM" id="SSF49785">
    <property type="entry name" value="Galactose-binding domain-like"/>
    <property type="match status" value="1"/>
</dbReference>
<feature type="compositionally biased region" description="Low complexity" evidence="1">
    <location>
        <begin position="164"/>
        <end position="178"/>
    </location>
</feature>
<dbReference type="Pfam" id="PF00754">
    <property type="entry name" value="F5_F8_type_C"/>
    <property type="match status" value="1"/>
</dbReference>